<dbReference type="KEGG" id="kvl:KVU_1631"/>
<keyword evidence="1" id="KW-0285">Flavoprotein</keyword>
<protein>
    <submittedName>
        <fullName evidence="4">FAD linked oxidase protein</fullName>
    </submittedName>
</protein>
<dbReference type="EMBL" id="CP002018">
    <property type="protein sequence ID" value="AEM41470.1"/>
    <property type="molecule type" value="Genomic_DNA"/>
</dbReference>
<dbReference type="GO" id="GO:0071949">
    <property type="term" value="F:FAD binding"/>
    <property type="evidence" value="ECO:0007669"/>
    <property type="project" value="InterPro"/>
</dbReference>
<accession>F9YA59</accession>
<dbReference type="eggNOG" id="COG0277">
    <property type="taxonomic scope" value="Bacteria"/>
</dbReference>
<dbReference type="GO" id="GO:1903457">
    <property type="term" value="P:lactate catabolic process"/>
    <property type="evidence" value="ECO:0007669"/>
    <property type="project" value="TreeGrafter"/>
</dbReference>
<keyword evidence="2" id="KW-0274">FAD</keyword>
<sequence length="461" mass="51245">MNLDAFRAAIDGIEVEDRPHIVRQKSRDFFWYSPILKRQLDGFVGDLVVSPKDEDEVIRILAAAYAHDVPVTVRGGGTGNYGQAMPLQGGVVLHTNKLTGITALHEDSICVRAGTVIEHIEHHLRENGREIRLFPSTTASASIGGFIAGGSSGVGAIRWGGLRNPANIRRVRLVTMEAAPRILDLTGDDIHKAAHAYGVNGVMTEIELPIDPAVDWVDVMITTPDFISANTLAISLGEDEGVLLRMLSTFAAPIPELFFQRFRPFVGVGRGVIAAMVRRDDLPAFESHLQNWPTAELVYRADLADPALRLPAVFEMAWNHTTLRAIKTDPSLTYLQMMFPRDAMAQTITALDQHFGDEIMLHFEYTRFSGVVSPVAMPIVRFTTEERLEALIAELERDFGITVFNPHRVTLEEGGMKRTDISQLEFKRQTDPKGLMNPGKMIAWTHPDWQPEAGKSFLFQE</sequence>
<dbReference type="Pfam" id="PF01565">
    <property type="entry name" value="FAD_binding_4"/>
    <property type="match status" value="1"/>
</dbReference>
<dbReference type="SUPFAM" id="SSF55103">
    <property type="entry name" value="FAD-linked oxidases, C-terminal domain"/>
    <property type="match status" value="1"/>
</dbReference>
<dbReference type="Gene3D" id="3.30.465.10">
    <property type="match status" value="1"/>
</dbReference>
<keyword evidence="5" id="KW-1185">Reference proteome</keyword>
<dbReference type="Proteomes" id="UP000000692">
    <property type="component" value="Chromosome"/>
</dbReference>
<dbReference type="InterPro" id="IPR016166">
    <property type="entry name" value="FAD-bd_PCMH"/>
</dbReference>
<evidence type="ECO:0000256" key="2">
    <source>
        <dbReference type="ARBA" id="ARBA00022827"/>
    </source>
</evidence>
<evidence type="ECO:0000313" key="5">
    <source>
        <dbReference type="Proteomes" id="UP000000692"/>
    </source>
</evidence>
<dbReference type="InterPro" id="IPR016169">
    <property type="entry name" value="FAD-bd_PCMH_sub2"/>
</dbReference>
<dbReference type="RefSeq" id="WP_013384821.1">
    <property type="nucleotide sequence ID" value="NC_017384.1"/>
</dbReference>
<dbReference type="PROSITE" id="PS51387">
    <property type="entry name" value="FAD_PCMH"/>
    <property type="match status" value="1"/>
</dbReference>
<feature type="domain" description="FAD-binding PCMH-type" evidence="3">
    <location>
        <begin position="40"/>
        <end position="213"/>
    </location>
</feature>
<dbReference type="PANTHER" id="PTHR11748:SF119">
    <property type="entry name" value="D-2-HYDROXYGLUTARATE DEHYDROGENASE"/>
    <property type="match status" value="1"/>
</dbReference>
<dbReference type="InterPro" id="IPR016164">
    <property type="entry name" value="FAD-linked_Oxase-like_C"/>
</dbReference>
<dbReference type="AlphaFoldDB" id="F9YA59"/>
<name>F9YA59_KETVW</name>
<dbReference type="HOGENOM" id="CLU_606425_0_0_5"/>
<dbReference type="InterPro" id="IPR036318">
    <property type="entry name" value="FAD-bd_PCMH-like_sf"/>
</dbReference>
<dbReference type="InterPro" id="IPR006094">
    <property type="entry name" value="Oxid_FAD_bind_N"/>
</dbReference>
<dbReference type="PANTHER" id="PTHR11748">
    <property type="entry name" value="D-LACTATE DEHYDROGENASE"/>
    <property type="match status" value="1"/>
</dbReference>
<dbReference type="SUPFAM" id="SSF56176">
    <property type="entry name" value="FAD-binding/transporter-associated domain-like"/>
    <property type="match status" value="1"/>
</dbReference>
<reference evidence="4 5" key="1">
    <citation type="journal article" date="2011" name="J. Bacteriol.">
        <title>Complete genome sequence of the industrial strain Ketogulonicigenium vulgare WSH-001.</title>
        <authorList>
            <person name="Liu L."/>
            <person name="Li Y."/>
            <person name="Zhang J."/>
            <person name="Zhou Z."/>
            <person name="Liu J."/>
            <person name="Li X."/>
            <person name="Zhou J."/>
            <person name="Du G."/>
            <person name="Wang L."/>
            <person name="Chen J."/>
        </authorList>
    </citation>
    <scope>NUCLEOTIDE SEQUENCE [LARGE SCALE GENOMIC DNA]</scope>
    <source>
        <strain evidence="4 5">WSH-001</strain>
    </source>
</reference>
<organism evidence="4 5">
    <name type="scientific">Ketogulonicigenium vulgare (strain WSH-001)</name>
    <dbReference type="NCBI Taxonomy" id="759362"/>
    <lineage>
        <taxon>Bacteria</taxon>
        <taxon>Pseudomonadati</taxon>
        <taxon>Pseudomonadota</taxon>
        <taxon>Alphaproteobacteria</taxon>
        <taxon>Rhodobacterales</taxon>
        <taxon>Roseobacteraceae</taxon>
        <taxon>Ketogulonicigenium</taxon>
    </lineage>
</organism>
<evidence type="ECO:0000259" key="3">
    <source>
        <dbReference type="PROSITE" id="PS51387"/>
    </source>
</evidence>
<dbReference type="GO" id="GO:0008720">
    <property type="term" value="F:D-lactate dehydrogenase (NAD+) activity"/>
    <property type="evidence" value="ECO:0007669"/>
    <property type="project" value="TreeGrafter"/>
</dbReference>
<evidence type="ECO:0000256" key="1">
    <source>
        <dbReference type="ARBA" id="ARBA00022630"/>
    </source>
</evidence>
<dbReference type="PATRIC" id="fig|759362.5.peg.1677"/>
<evidence type="ECO:0000313" key="4">
    <source>
        <dbReference type="EMBL" id="AEM41470.1"/>
    </source>
</evidence>
<gene>
    <name evidence="4" type="ordered locus">KVU_1631</name>
</gene>
<proteinExistence type="predicted"/>
<dbReference type="GO" id="GO:0004458">
    <property type="term" value="F:D-lactate dehydrogenase (cytochrome) activity"/>
    <property type="evidence" value="ECO:0007669"/>
    <property type="project" value="TreeGrafter"/>
</dbReference>
<dbReference type="OrthoDB" id="9811261at2"/>